<dbReference type="SUPFAM" id="SSF53335">
    <property type="entry name" value="S-adenosyl-L-methionine-dependent methyltransferases"/>
    <property type="match status" value="1"/>
</dbReference>
<evidence type="ECO:0000256" key="3">
    <source>
        <dbReference type="ARBA" id="ARBA00022603"/>
    </source>
</evidence>
<evidence type="ECO:0000256" key="7">
    <source>
        <dbReference type="SAM" id="SignalP"/>
    </source>
</evidence>
<reference evidence="8 9" key="1">
    <citation type="journal article" date="2023" name="Commun. Biol.">
        <title>Genome analysis of Parmales, the sister group of diatoms, reveals the evolutionary specialization of diatoms from phago-mixotrophs to photoautotrophs.</title>
        <authorList>
            <person name="Ban H."/>
            <person name="Sato S."/>
            <person name="Yoshikawa S."/>
            <person name="Yamada K."/>
            <person name="Nakamura Y."/>
            <person name="Ichinomiya M."/>
            <person name="Sato N."/>
            <person name="Blanc-Mathieu R."/>
            <person name="Endo H."/>
            <person name="Kuwata A."/>
            <person name="Ogata H."/>
        </authorList>
    </citation>
    <scope>NUCLEOTIDE SEQUENCE [LARGE SCALE GENOMIC DNA]</scope>
</reference>
<protein>
    <recommendedName>
        <fullName evidence="2">tRNA (guanine(46)-N(7))-methyltransferase</fullName>
        <ecNumber evidence="2">2.1.1.33</ecNumber>
    </recommendedName>
</protein>
<dbReference type="PANTHER" id="PTHR23417:SF14">
    <property type="entry name" value="PENTACOTRIPEPTIDE-REPEAT REGION OF PRORP DOMAIN-CONTAINING PROTEIN"/>
    <property type="match status" value="1"/>
</dbReference>
<keyword evidence="3" id="KW-0489">Methyltransferase</keyword>
<dbReference type="InterPro" id="IPR029063">
    <property type="entry name" value="SAM-dependent_MTases_sf"/>
</dbReference>
<dbReference type="PANTHER" id="PTHR23417">
    <property type="entry name" value="3-DEOXY-D-MANNO-OCTULOSONIC-ACID TRANSFERASE/TRNA GUANINE-N 7 - -METHYLTRANSFERASE"/>
    <property type="match status" value="1"/>
</dbReference>
<dbReference type="Pfam" id="PF02390">
    <property type="entry name" value="Methyltransf_4"/>
    <property type="match status" value="1"/>
</dbReference>
<dbReference type="InterPro" id="IPR003358">
    <property type="entry name" value="tRNA_(Gua-N-7)_MeTrfase_Trmb"/>
</dbReference>
<keyword evidence="7" id="KW-0732">Signal</keyword>
<name>A0ABQ6MXF8_9STRA</name>
<dbReference type="EMBL" id="BRYB01001884">
    <property type="protein sequence ID" value="GMI35649.1"/>
    <property type="molecule type" value="Genomic_DNA"/>
</dbReference>
<evidence type="ECO:0000313" key="9">
    <source>
        <dbReference type="Proteomes" id="UP001165060"/>
    </source>
</evidence>
<evidence type="ECO:0000256" key="1">
    <source>
        <dbReference type="ARBA" id="ARBA00000142"/>
    </source>
</evidence>
<keyword evidence="4" id="KW-0808">Transferase</keyword>
<dbReference type="Gene3D" id="3.40.50.150">
    <property type="entry name" value="Vaccinia Virus protein VP39"/>
    <property type="match status" value="1"/>
</dbReference>
<comment type="caution">
    <text evidence="8">The sequence shown here is derived from an EMBL/GenBank/DDBJ whole genome shotgun (WGS) entry which is preliminary data.</text>
</comment>
<sequence length="299" mass="33064">MHCLVRPLSILMLLLSLPSLRSLLLPSRAVPRPLFLSSLPLSTRYTIEEPSGASLEAEEAKLRKQLSRVRSSKATHAHYQSLHLPVHTRAAFGEFQSFLSSSPASSLIIDAGCGTGRSSHILASRHPSSLVVGIDRSLPRLTQTHHAFDASSCLHSPEPNLLLLRADLEAFYHLLSLTPSPLPVAHHYFLYPNPFPPTRQLHRRLYARPMLGEMAGLGGGITVRTNWKHYLGHFQEAVKGEDEGRGEERGEVRLGRVGGEESGEGREGGFGVGVTNFERKYLDVGEECWELRMGEARVL</sequence>
<keyword evidence="9" id="KW-1185">Reference proteome</keyword>
<dbReference type="EC" id="2.1.1.33" evidence="2"/>
<proteinExistence type="predicted"/>
<evidence type="ECO:0000313" key="8">
    <source>
        <dbReference type="EMBL" id="GMI35649.1"/>
    </source>
</evidence>
<dbReference type="Proteomes" id="UP001165060">
    <property type="component" value="Unassembled WGS sequence"/>
</dbReference>
<keyword evidence="5" id="KW-0949">S-adenosyl-L-methionine</keyword>
<feature type="signal peptide" evidence="7">
    <location>
        <begin position="1"/>
        <end position="22"/>
    </location>
</feature>
<keyword evidence="6" id="KW-0819">tRNA processing</keyword>
<evidence type="ECO:0000256" key="4">
    <source>
        <dbReference type="ARBA" id="ARBA00022679"/>
    </source>
</evidence>
<gene>
    <name evidence="8" type="ORF">TeGR_g13851</name>
</gene>
<accession>A0ABQ6MXF8</accession>
<evidence type="ECO:0000256" key="5">
    <source>
        <dbReference type="ARBA" id="ARBA00022691"/>
    </source>
</evidence>
<organism evidence="8 9">
    <name type="scientific">Tetraparma gracilis</name>
    <dbReference type="NCBI Taxonomy" id="2962635"/>
    <lineage>
        <taxon>Eukaryota</taxon>
        <taxon>Sar</taxon>
        <taxon>Stramenopiles</taxon>
        <taxon>Ochrophyta</taxon>
        <taxon>Bolidophyceae</taxon>
        <taxon>Parmales</taxon>
        <taxon>Triparmaceae</taxon>
        <taxon>Tetraparma</taxon>
    </lineage>
</organism>
<evidence type="ECO:0000256" key="6">
    <source>
        <dbReference type="ARBA" id="ARBA00022694"/>
    </source>
</evidence>
<dbReference type="PROSITE" id="PS51625">
    <property type="entry name" value="SAM_MT_TRMB"/>
    <property type="match status" value="1"/>
</dbReference>
<feature type="chain" id="PRO_5046970237" description="tRNA (guanine(46)-N(7))-methyltransferase" evidence="7">
    <location>
        <begin position="23"/>
        <end position="299"/>
    </location>
</feature>
<comment type="catalytic activity">
    <reaction evidence="1">
        <text>guanosine(46) in tRNA + S-adenosyl-L-methionine = N(7)-methylguanosine(46) in tRNA + S-adenosyl-L-homocysteine</text>
        <dbReference type="Rhea" id="RHEA:42708"/>
        <dbReference type="Rhea" id="RHEA-COMP:10188"/>
        <dbReference type="Rhea" id="RHEA-COMP:10189"/>
        <dbReference type="ChEBI" id="CHEBI:57856"/>
        <dbReference type="ChEBI" id="CHEBI:59789"/>
        <dbReference type="ChEBI" id="CHEBI:74269"/>
        <dbReference type="ChEBI" id="CHEBI:74480"/>
        <dbReference type="EC" id="2.1.1.33"/>
    </reaction>
</comment>
<evidence type="ECO:0000256" key="2">
    <source>
        <dbReference type="ARBA" id="ARBA00011977"/>
    </source>
</evidence>